<dbReference type="Proteomes" id="UP001521116">
    <property type="component" value="Unassembled WGS sequence"/>
</dbReference>
<dbReference type="InterPro" id="IPR056599">
    <property type="entry name" value="AAA_lid_fung"/>
</dbReference>
<dbReference type="Gene3D" id="3.40.50.300">
    <property type="entry name" value="P-loop containing nucleotide triphosphate hydrolases"/>
    <property type="match status" value="1"/>
</dbReference>
<feature type="compositionally biased region" description="Basic and acidic residues" evidence="1">
    <location>
        <begin position="709"/>
        <end position="718"/>
    </location>
</feature>
<dbReference type="Pfam" id="PF00004">
    <property type="entry name" value="AAA"/>
    <property type="match status" value="1"/>
</dbReference>
<accession>A0ABR3SUT3</accession>
<proteinExistence type="predicted"/>
<feature type="region of interest" description="Disordered" evidence="1">
    <location>
        <begin position="679"/>
        <end position="747"/>
    </location>
</feature>
<name>A0ABR3SUT3_9PEZI</name>
<dbReference type="EMBL" id="JAJVDC020000048">
    <property type="protein sequence ID" value="KAL1630353.1"/>
    <property type="molecule type" value="Genomic_DNA"/>
</dbReference>
<protein>
    <recommendedName>
        <fullName evidence="2">AAA+ ATPase domain-containing protein</fullName>
    </recommendedName>
</protein>
<sequence length="747" mass="83643">MPQFSQSVLAAFYGTTTGGAGSKDPTIKTQIDDISETRKGFADLKSVQINSQSLLSVLENFTGKLPTGPMMVFAPWKLFIFFETQMREHLDGKKVALDTAYGASGPVDNARAPTEGDQEASDDAKPRLEPLSEALEAPTEKTDETIRQKVEEEVTHLQCLLDFIHAELGHLLQLRSQSRNGTLKHVAFEYVRHVFDLGDVVLASSDGGNQAYRIHSISGGREKFKGEKDQDSRVIICCFCLYFNGSKIGPRSVRFVIEKYHGERRIIELGVYPAQFHESSRTHMSMLTQRGARFREICFGDTKGHKTYDGVTVGRDPEIVCGEVYIDFDAGLIDQSAEEFDKLEPANEDFVDLDRQLDVNIIKDIDYSEDARDKGFEQLVIPDSHRNLLLALVNNHPSGPKSGGDASSQDRLQMDLVKGKGTGLIFLLHGPPGVGKTSTAETIASYTCRPLYPITCGDLGATPKEVEESLAHHFSLAHRWGCVLLLDEADVFLARRDRDDIVRNGLVSVFLRTLEYYSGILFLTTNRVGVIDEAFKSRIHVSLRYPSLGSSSTRQIWEKTLDRIKDENKSSPVKVEFEKNDLLEWATNHYREHKKTKTTWNGRQIRNAFQTSMALAQYDRAKLLKKKKMTDDDAIKKGKPKYLTVELNSHHFDLVAATAKDFEKYMVAVRQDDAEVAKQEQLRNDEYDPAVSKPARKNYGASRKMSAKGKIETQKQEATDGPSSSEGEGFPSTSGRQKEIDTSSDEE</sequence>
<dbReference type="PANTHER" id="PTHR46411">
    <property type="entry name" value="FAMILY ATPASE, PUTATIVE-RELATED"/>
    <property type="match status" value="1"/>
</dbReference>
<dbReference type="InterPro" id="IPR003959">
    <property type="entry name" value="ATPase_AAA_core"/>
</dbReference>
<dbReference type="SUPFAM" id="SSF52540">
    <property type="entry name" value="P-loop containing nucleoside triphosphate hydrolases"/>
    <property type="match status" value="1"/>
</dbReference>
<feature type="compositionally biased region" description="Low complexity" evidence="1">
    <location>
        <begin position="721"/>
        <end position="735"/>
    </location>
</feature>
<dbReference type="PANTHER" id="PTHR46411:SF2">
    <property type="entry name" value="AAA+ ATPASE DOMAIN-CONTAINING PROTEIN"/>
    <property type="match status" value="1"/>
</dbReference>
<evidence type="ECO:0000313" key="3">
    <source>
        <dbReference type="EMBL" id="KAL1630353.1"/>
    </source>
</evidence>
<dbReference type="CDD" id="cd19481">
    <property type="entry name" value="RecA-like_protease"/>
    <property type="match status" value="1"/>
</dbReference>
<dbReference type="InterPro" id="IPR027417">
    <property type="entry name" value="P-loop_NTPase"/>
</dbReference>
<reference evidence="3 4" key="1">
    <citation type="submission" date="2024-02" db="EMBL/GenBank/DDBJ databases">
        <title>De novo assembly and annotation of 12 fungi associated with fruit tree decline syndrome in Ontario, Canada.</title>
        <authorList>
            <person name="Sulman M."/>
            <person name="Ellouze W."/>
            <person name="Ilyukhin E."/>
        </authorList>
    </citation>
    <scope>NUCLEOTIDE SEQUENCE [LARGE SCALE GENOMIC DNA]</scope>
    <source>
        <strain evidence="3 4">M1-105</strain>
    </source>
</reference>
<evidence type="ECO:0000256" key="1">
    <source>
        <dbReference type="SAM" id="MobiDB-lite"/>
    </source>
</evidence>
<dbReference type="Pfam" id="PF22942">
    <property type="entry name" value="DUF7025"/>
    <property type="match status" value="1"/>
</dbReference>
<gene>
    <name evidence="3" type="ORF">SLS56_005028</name>
</gene>
<dbReference type="InterPro" id="IPR003593">
    <property type="entry name" value="AAA+_ATPase"/>
</dbReference>
<feature type="domain" description="AAA+ ATPase" evidence="2">
    <location>
        <begin position="422"/>
        <end position="549"/>
    </location>
</feature>
<evidence type="ECO:0000259" key="2">
    <source>
        <dbReference type="SMART" id="SM00382"/>
    </source>
</evidence>
<dbReference type="SMART" id="SM00382">
    <property type="entry name" value="AAA"/>
    <property type="match status" value="1"/>
</dbReference>
<dbReference type="InterPro" id="IPR054289">
    <property type="entry name" value="DUF7025"/>
</dbReference>
<dbReference type="Pfam" id="PF23232">
    <property type="entry name" value="AAA_lid_13"/>
    <property type="match status" value="1"/>
</dbReference>
<organism evidence="3 4">
    <name type="scientific">Neofusicoccum ribis</name>
    <dbReference type="NCBI Taxonomy" id="45134"/>
    <lineage>
        <taxon>Eukaryota</taxon>
        <taxon>Fungi</taxon>
        <taxon>Dikarya</taxon>
        <taxon>Ascomycota</taxon>
        <taxon>Pezizomycotina</taxon>
        <taxon>Dothideomycetes</taxon>
        <taxon>Dothideomycetes incertae sedis</taxon>
        <taxon>Botryosphaeriales</taxon>
        <taxon>Botryosphaeriaceae</taxon>
        <taxon>Neofusicoccum</taxon>
    </lineage>
</organism>
<keyword evidence="4" id="KW-1185">Reference proteome</keyword>
<comment type="caution">
    <text evidence="3">The sequence shown here is derived from an EMBL/GenBank/DDBJ whole genome shotgun (WGS) entry which is preliminary data.</text>
</comment>
<evidence type="ECO:0000313" key="4">
    <source>
        <dbReference type="Proteomes" id="UP001521116"/>
    </source>
</evidence>
<feature type="region of interest" description="Disordered" evidence="1">
    <location>
        <begin position="104"/>
        <end position="125"/>
    </location>
</feature>